<dbReference type="PANTHER" id="PTHR39191">
    <property type="entry name" value="GALACTOSE-1-PHOSPHATE URIDYLYLTRANSFERASE"/>
    <property type="match status" value="1"/>
</dbReference>
<evidence type="ECO:0000256" key="7">
    <source>
        <dbReference type="ARBA" id="ARBA00022695"/>
    </source>
</evidence>
<accession>A0A0R2NHZ5</accession>
<evidence type="ECO:0000259" key="12">
    <source>
        <dbReference type="Pfam" id="PF02744"/>
    </source>
</evidence>
<keyword evidence="5 10" id="KW-0963">Cytoplasm</keyword>
<keyword evidence="14" id="KW-1185">Reference proteome</keyword>
<dbReference type="PATRIC" id="fig|480391.4.peg.157"/>
<comment type="caution">
    <text evidence="13">The sequence shown here is derived from an EMBL/GenBank/DDBJ whole genome shotgun (WGS) entry which is preliminary data.</text>
</comment>
<feature type="domain" description="Galactose-1-phosphate uridyl transferase C-terminal" evidence="12">
    <location>
        <begin position="246"/>
        <end position="441"/>
    </location>
</feature>
<dbReference type="GO" id="GO:0008108">
    <property type="term" value="F:UDP-glucose:hexose-1-phosphate uridylyltransferase activity"/>
    <property type="evidence" value="ECO:0007669"/>
    <property type="project" value="UniProtKB-UniRule"/>
</dbReference>
<dbReference type="UniPathway" id="UPA00214"/>
<dbReference type="HAMAP" id="MF_00571">
    <property type="entry name" value="GalP_UDP_trans"/>
    <property type="match status" value="1"/>
</dbReference>
<name>A0A0R2NHZ5_9LACO</name>
<organism evidence="13 14">
    <name type="scientific">Pediococcus argentinicus</name>
    <dbReference type="NCBI Taxonomy" id="480391"/>
    <lineage>
        <taxon>Bacteria</taxon>
        <taxon>Bacillati</taxon>
        <taxon>Bacillota</taxon>
        <taxon>Bacilli</taxon>
        <taxon>Lactobacillales</taxon>
        <taxon>Lactobacillaceae</taxon>
        <taxon>Pediococcus</taxon>
    </lineage>
</organism>
<dbReference type="InterPro" id="IPR005849">
    <property type="entry name" value="GalP_Utransf_N"/>
</dbReference>
<feature type="domain" description="Galactose-1-phosphate uridyl transferase N-terminal" evidence="11">
    <location>
        <begin position="27"/>
        <end position="230"/>
    </location>
</feature>
<evidence type="ECO:0000259" key="11">
    <source>
        <dbReference type="Pfam" id="PF01087"/>
    </source>
</evidence>
<evidence type="ECO:0000256" key="3">
    <source>
        <dbReference type="ARBA" id="ARBA00004947"/>
    </source>
</evidence>
<comment type="pathway">
    <text evidence="3 10">Carbohydrate metabolism; galactose metabolism.</text>
</comment>
<keyword evidence="9 10" id="KW-0119">Carbohydrate metabolism</keyword>
<keyword evidence="6 10" id="KW-0808">Transferase</keyword>
<evidence type="ECO:0000256" key="9">
    <source>
        <dbReference type="ARBA" id="ARBA00023277"/>
    </source>
</evidence>
<sequence>MQYKEKEMSQDAISNLISLAINNQAADPEDSIYLRNRTMALVGEKVPTAEYSYNPQVIIDALVNLAIQNNKISNSITDKELLASQLMDIAAPLPSAINREFNNIFNQRGSLAATTYFYNLCKSDNDIQTAAIKKNIEFTANKLEITINLSKPEKDPKAIAAALHQTDENKYPKCQLCLENEGYLGRVGYPARSNHRVIRINVNENTWGFQYSPYAYFPEHAIFIDQDHVPMKISKQTFKNLFEIIDKFPHYFVGSNADLPIVGGSMLTHEHYQGGRHSFPMMKASISESIQNPLDNNSATIGIVNWPMTAFRIQSNSKEDVVNTAEFIRQRWFDYTDISVDIRAFTDNERHHTVTPIAYFNDDKLYTLDIVLRDNQTSEKYPDGIFHPHKDVQHIKKENIGLIEVMGRAIFPPRLVSEMNEVQKYLLNKDNKIADYHLPWAKEIKKKHSKILEDNVEGIVHEEIGTTFEEVLKDAGVFKWNIQGRKALDKFVKSLY</sequence>
<protein>
    <recommendedName>
        <fullName evidence="10">Galactose-1-phosphate uridylyltransferase</fullName>
        <shortName evidence="10">Gal-1-P uridylyltransferase</shortName>
        <ecNumber evidence="10">2.7.7.12</ecNumber>
    </recommendedName>
    <alternativeName>
        <fullName evidence="10">UDP-glucose--hexose-1-phosphate uridylyltransferase</fullName>
    </alternativeName>
</protein>
<evidence type="ECO:0000256" key="2">
    <source>
        <dbReference type="ARBA" id="ARBA00004496"/>
    </source>
</evidence>
<evidence type="ECO:0000313" key="14">
    <source>
        <dbReference type="Proteomes" id="UP000051249"/>
    </source>
</evidence>
<evidence type="ECO:0000256" key="8">
    <source>
        <dbReference type="ARBA" id="ARBA00023144"/>
    </source>
</evidence>
<comment type="similarity">
    <text evidence="4 10">Belongs to the galactose-1-phosphate uridylyltransferase type 2 family.</text>
</comment>
<dbReference type="Pfam" id="PF02744">
    <property type="entry name" value="GalP_UDP_tr_C"/>
    <property type="match status" value="1"/>
</dbReference>
<proteinExistence type="inferred from homology"/>
<reference evidence="13 14" key="1">
    <citation type="journal article" date="2015" name="Genome Announc.">
        <title>Expanding the biotechnology potential of lactobacilli through comparative genomics of 213 strains and associated genera.</title>
        <authorList>
            <person name="Sun Z."/>
            <person name="Harris H.M."/>
            <person name="McCann A."/>
            <person name="Guo C."/>
            <person name="Argimon S."/>
            <person name="Zhang W."/>
            <person name="Yang X."/>
            <person name="Jeffery I.B."/>
            <person name="Cooney J.C."/>
            <person name="Kagawa T.F."/>
            <person name="Liu W."/>
            <person name="Song Y."/>
            <person name="Salvetti E."/>
            <person name="Wrobel A."/>
            <person name="Rasinkangas P."/>
            <person name="Parkhill J."/>
            <person name="Rea M.C."/>
            <person name="O'Sullivan O."/>
            <person name="Ritari J."/>
            <person name="Douillard F.P."/>
            <person name="Paul Ross R."/>
            <person name="Yang R."/>
            <person name="Briner A.E."/>
            <person name="Felis G.E."/>
            <person name="de Vos W.M."/>
            <person name="Barrangou R."/>
            <person name="Klaenhammer T.R."/>
            <person name="Caufield P.W."/>
            <person name="Cui Y."/>
            <person name="Zhang H."/>
            <person name="O'Toole P.W."/>
        </authorList>
    </citation>
    <scope>NUCLEOTIDE SEQUENCE [LARGE SCALE GENOMIC DNA]</scope>
    <source>
        <strain evidence="13 14">DSM 23026</strain>
    </source>
</reference>
<comment type="subcellular location">
    <subcellularLocation>
        <location evidence="2 10">Cytoplasm</location>
    </subcellularLocation>
</comment>
<dbReference type="Pfam" id="PF01087">
    <property type="entry name" value="GalP_UDP_transf"/>
    <property type="match status" value="1"/>
</dbReference>
<evidence type="ECO:0000256" key="5">
    <source>
        <dbReference type="ARBA" id="ARBA00022490"/>
    </source>
</evidence>
<evidence type="ECO:0000256" key="4">
    <source>
        <dbReference type="ARBA" id="ARBA00008706"/>
    </source>
</evidence>
<dbReference type="InterPro" id="IPR023425">
    <property type="entry name" value="GalP_uridyl_Trfase_II_CS"/>
</dbReference>
<comment type="catalytic activity">
    <reaction evidence="1 10">
        <text>alpha-D-galactose 1-phosphate + UDP-alpha-D-glucose = alpha-D-glucose 1-phosphate + UDP-alpha-D-galactose</text>
        <dbReference type="Rhea" id="RHEA:13989"/>
        <dbReference type="ChEBI" id="CHEBI:58336"/>
        <dbReference type="ChEBI" id="CHEBI:58601"/>
        <dbReference type="ChEBI" id="CHEBI:58885"/>
        <dbReference type="ChEBI" id="CHEBI:66914"/>
        <dbReference type="EC" id="2.7.7.12"/>
    </reaction>
</comment>
<dbReference type="PROSITE" id="PS01163">
    <property type="entry name" value="GAL_P_UDP_TRANSF_II"/>
    <property type="match status" value="1"/>
</dbReference>
<keyword evidence="7 10" id="KW-0548">Nucleotidyltransferase</keyword>
<dbReference type="InterPro" id="IPR000766">
    <property type="entry name" value="GalP_uridyl_Trfase_II"/>
</dbReference>
<dbReference type="AlphaFoldDB" id="A0A0R2NHZ5"/>
<dbReference type="PANTHER" id="PTHR39191:SF1">
    <property type="entry name" value="DUF4922 DOMAIN-CONTAINING PROTEIN"/>
    <property type="match status" value="1"/>
</dbReference>
<dbReference type="EMBL" id="JQCQ01000010">
    <property type="protein sequence ID" value="KRO25425.1"/>
    <property type="molecule type" value="Genomic_DNA"/>
</dbReference>
<keyword evidence="8 10" id="KW-0299">Galactose metabolism</keyword>
<evidence type="ECO:0000313" key="13">
    <source>
        <dbReference type="EMBL" id="KRO25425.1"/>
    </source>
</evidence>
<dbReference type="InterPro" id="IPR005850">
    <property type="entry name" value="GalP_Utransf_C"/>
</dbReference>
<dbReference type="EC" id="2.7.7.12" evidence="10"/>
<dbReference type="GO" id="GO:0005737">
    <property type="term" value="C:cytoplasm"/>
    <property type="evidence" value="ECO:0007669"/>
    <property type="project" value="UniProtKB-SubCell"/>
</dbReference>
<evidence type="ECO:0000256" key="1">
    <source>
        <dbReference type="ARBA" id="ARBA00001107"/>
    </source>
</evidence>
<evidence type="ECO:0000256" key="10">
    <source>
        <dbReference type="HAMAP-Rule" id="MF_00571"/>
    </source>
</evidence>
<dbReference type="GO" id="GO:0006012">
    <property type="term" value="P:galactose metabolic process"/>
    <property type="evidence" value="ECO:0007669"/>
    <property type="project" value="UniProtKB-UniRule"/>
</dbReference>
<dbReference type="PIRSF" id="PIRSF006005">
    <property type="entry name" value="GalT_BS"/>
    <property type="match status" value="1"/>
</dbReference>
<evidence type="ECO:0000256" key="6">
    <source>
        <dbReference type="ARBA" id="ARBA00022679"/>
    </source>
</evidence>
<gene>
    <name evidence="10" type="primary">galT</name>
    <name evidence="13" type="ORF">IV88_GL000155</name>
</gene>
<dbReference type="Proteomes" id="UP000051249">
    <property type="component" value="Unassembled WGS sequence"/>
</dbReference>